<sequence>MIESFNRRLAIAFEAMAAVGCAVLAILVTVTIFMRFVMGAPPYWGEELPQLVLVWSAFLGSVVCSYRRTQLSAGLLPLMVHSARYRGYIDRFANVLLLVIFVLLARAGWGLAQVTMEQTTTALQIPAAVLYLSVPVGCVALIMVHLGQLLEAKESK</sequence>
<dbReference type="Proteomes" id="UP000295525">
    <property type="component" value="Unassembled WGS sequence"/>
</dbReference>
<keyword evidence="3" id="KW-1003">Cell membrane</keyword>
<reference evidence="11 12" key="1">
    <citation type="submission" date="2019-03" db="EMBL/GenBank/DDBJ databases">
        <title>Genomic Encyclopedia of Type Strains, Phase IV (KMG-IV): sequencing the most valuable type-strain genomes for metagenomic binning, comparative biology and taxonomic classification.</title>
        <authorList>
            <person name="Goeker M."/>
        </authorList>
    </citation>
    <scope>NUCLEOTIDE SEQUENCE [LARGE SCALE GENOMIC DNA]</scope>
    <source>
        <strain evidence="11 12">DSM 24591</strain>
    </source>
</reference>
<evidence type="ECO:0000256" key="5">
    <source>
        <dbReference type="ARBA" id="ARBA00022692"/>
    </source>
</evidence>
<dbReference type="InterPro" id="IPR055348">
    <property type="entry name" value="DctQ"/>
</dbReference>
<evidence type="ECO:0000256" key="3">
    <source>
        <dbReference type="ARBA" id="ARBA00022475"/>
    </source>
</evidence>
<comment type="subcellular location">
    <subcellularLocation>
        <location evidence="1 9">Cell inner membrane</location>
        <topology evidence="1 9">Multi-pass membrane protein</topology>
    </subcellularLocation>
</comment>
<feature type="transmembrane region" description="Helical" evidence="9">
    <location>
        <begin position="129"/>
        <end position="150"/>
    </location>
</feature>
<keyword evidence="2 9" id="KW-0813">Transport</keyword>
<comment type="caution">
    <text evidence="11">The sequence shown here is derived from an EMBL/GenBank/DDBJ whole genome shotgun (WGS) entry which is preliminary data.</text>
</comment>
<dbReference type="Pfam" id="PF04290">
    <property type="entry name" value="DctQ"/>
    <property type="match status" value="1"/>
</dbReference>
<feature type="transmembrane region" description="Helical" evidence="9">
    <location>
        <begin position="12"/>
        <end position="36"/>
    </location>
</feature>
<proteinExistence type="inferred from homology"/>
<dbReference type="AlphaFoldDB" id="A0A4R3LUN8"/>
<dbReference type="RefSeq" id="WP_207915176.1">
    <property type="nucleotide sequence ID" value="NZ_SMAJ01000015.1"/>
</dbReference>
<evidence type="ECO:0000256" key="6">
    <source>
        <dbReference type="ARBA" id="ARBA00022989"/>
    </source>
</evidence>
<evidence type="ECO:0000313" key="11">
    <source>
        <dbReference type="EMBL" id="TCT03359.1"/>
    </source>
</evidence>
<dbReference type="InterPro" id="IPR007387">
    <property type="entry name" value="TRAP_DctQ"/>
</dbReference>
<keyword evidence="12" id="KW-1185">Reference proteome</keyword>
<evidence type="ECO:0000256" key="9">
    <source>
        <dbReference type="RuleBase" id="RU369079"/>
    </source>
</evidence>
<dbReference type="PANTHER" id="PTHR35011:SF2">
    <property type="entry name" value="2,3-DIKETO-L-GULONATE TRAP TRANSPORTER SMALL PERMEASE PROTEIN YIAM"/>
    <property type="match status" value="1"/>
</dbReference>
<dbReference type="EMBL" id="SMAJ01000015">
    <property type="protein sequence ID" value="TCT03359.1"/>
    <property type="molecule type" value="Genomic_DNA"/>
</dbReference>
<dbReference type="GO" id="GO:0005886">
    <property type="term" value="C:plasma membrane"/>
    <property type="evidence" value="ECO:0007669"/>
    <property type="project" value="UniProtKB-SubCell"/>
</dbReference>
<comment type="subunit">
    <text evidence="9">The complex comprises the extracytoplasmic solute receptor protein and the two transmembrane proteins.</text>
</comment>
<evidence type="ECO:0000256" key="7">
    <source>
        <dbReference type="ARBA" id="ARBA00023136"/>
    </source>
</evidence>
<evidence type="ECO:0000256" key="1">
    <source>
        <dbReference type="ARBA" id="ARBA00004429"/>
    </source>
</evidence>
<comment type="function">
    <text evidence="9">Part of the tripartite ATP-independent periplasmic (TRAP) transport system.</text>
</comment>
<evidence type="ECO:0000256" key="4">
    <source>
        <dbReference type="ARBA" id="ARBA00022519"/>
    </source>
</evidence>
<keyword evidence="7 9" id="KW-0472">Membrane</keyword>
<feature type="transmembrane region" description="Helical" evidence="9">
    <location>
        <begin position="48"/>
        <end position="67"/>
    </location>
</feature>
<feature type="domain" description="Tripartite ATP-independent periplasmic transporters DctQ component" evidence="10">
    <location>
        <begin position="24"/>
        <end position="151"/>
    </location>
</feature>
<dbReference type="GO" id="GO:0022857">
    <property type="term" value="F:transmembrane transporter activity"/>
    <property type="evidence" value="ECO:0007669"/>
    <property type="project" value="UniProtKB-UniRule"/>
</dbReference>
<protein>
    <recommendedName>
        <fullName evidence="9">TRAP transporter small permease protein</fullName>
    </recommendedName>
</protein>
<comment type="similarity">
    <text evidence="8 9">Belongs to the TRAP transporter small permease family.</text>
</comment>
<evidence type="ECO:0000313" key="12">
    <source>
        <dbReference type="Proteomes" id="UP000295525"/>
    </source>
</evidence>
<dbReference type="GO" id="GO:0015740">
    <property type="term" value="P:C4-dicarboxylate transport"/>
    <property type="evidence" value="ECO:0007669"/>
    <property type="project" value="TreeGrafter"/>
</dbReference>
<accession>A0A4R3LUN8</accession>
<keyword evidence="5 9" id="KW-0812">Transmembrane</keyword>
<evidence type="ECO:0000256" key="2">
    <source>
        <dbReference type="ARBA" id="ARBA00022448"/>
    </source>
</evidence>
<dbReference type="PANTHER" id="PTHR35011">
    <property type="entry name" value="2,3-DIKETO-L-GULONATE TRAP TRANSPORTER SMALL PERMEASE PROTEIN YIAM"/>
    <property type="match status" value="1"/>
</dbReference>
<organism evidence="11 12">
    <name type="scientific">Paralcaligenes ureilyticus</name>
    <dbReference type="NCBI Taxonomy" id="627131"/>
    <lineage>
        <taxon>Bacteria</taxon>
        <taxon>Pseudomonadati</taxon>
        <taxon>Pseudomonadota</taxon>
        <taxon>Betaproteobacteria</taxon>
        <taxon>Burkholderiales</taxon>
        <taxon>Alcaligenaceae</taxon>
        <taxon>Paralcaligenes</taxon>
    </lineage>
</organism>
<keyword evidence="4 9" id="KW-0997">Cell inner membrane</keyword>
<gene>
    <name evidence="11" type="ORF">EDC26_11516</name>
</gene>
<evidence type="ECO:0000256" key="8">
    <source>
        <dbReference type="ARBA" id="ARBA00038436"/>
    </source>
</evidence>
<name>A0A4R3LUN8_9BURK</name>
<evidence type="ECO:0000259" key="10">
    <source>
        <dbReference type="Pfam" id="PF04290"/>
    </source>
</evidence>
<feature type="transmembrane region" description="Helical" evidence="9">
    <location>
        <begin position="88"/>
        <end position="109"/>
    </location>
</feature>
<keyword evidence="6 9" id="KW-1133">Transmembrane helix</keyword>